<dbReference type="OrthoDB" id="10571243at2759"/>
<organism evidence="3 4">
    <name type="scientific">Clarias magur</name>
    <name type="common">Asian catfish</name>
    <name type="synonym">Macropteronotus magur</name>
    <dbReference type="NCBI Taxonomy" id="1594786"/>
    <lineage>
        <taxon>Eukaryota</taxon>
        <taxon>Metazoa</taxon>
        <taxon>Chordata</taxon>
        <taxon>Craniata</taxon>
        <taxon>Vertebrata</taxon>
        <taxon>Euteleostomi</taxon>
        <taxon>Actinopterygii</taxon>
        <taxon>Neopterygii</taxon>
        <taxon>Teleostei</taxon>
        <taxon>Ostariophysi</taxon>
        <taxon>Siluriformes</taxon>
        <taxon>Clariidae</taxon>
        <taxon>Clarias</taxon>
    </lineage>
</organism>
<feature type="region of interest" description="Disordered" evidence="1">
    <location>
        <begin position="52"/>
        <end position="87"/>
    </location>
</feature>
<evidence type="ECO:0000313" key="3">
    <source>
        <dbReference type="EMBL" id="KAF5902723.1"/>
    </source>
</evidence>
<feature type="non-terminal residue" evidence="3">
    <location>
        <position position="87"/>
    </location>
</feature>
<dbReference type="Proteomes" id="UP000727407">
    <property type="component" value="Unassembled WGS sequence"/>
</dbReference>
<keyword evidence="4" id="KW-1185">Reference proteome</keyword>
<gene>
    <name evidence="3" type="ORF">DAT39_007520</name>
</gene>
<evidence type="ECO:0000256" key="1">
    <source>
        <dbReference type="SAM" id="MobiDB-lite"/>
    </source>
</evidence>
<keyword evidence="2" id="KW-1133">Transmembrane helix</keyword>
<feature type="transmembrane region" description="Helical" evidence="2">
    <location>
        <begin position="12"/>
        <end position="33"/>
    </location>
</feature>
<keyword evidence="2" id="KW-0812">Transmembrane</keyword>
<evidence type="ECO:0000256" key="2">
    <source>
        <dbReference type="SAM" id="Phobius"/>
    </source>
</evidence>
<comment type="caution">
    <text evidence="3">The sequence shown here is derived from an EMBL/GenBank/DDBJ whole genome shotgun (WGS) entry which is preliminary data.</text>
</comment>
<dbReference type="EMBL" id="QNUK01000085">
    <property type="protein sequence ID" value="KAF5902723.1"/>
    <property type="molecule type" value="Genomic_DNA"/>
</dbReference>
<protein>
    <submittedName>
        <fullName evidence="3">Monocarboxylate transporter 2-like</fullName>
    </submittedName>
</protein>
<sequence>ALVDMFGDYSYMFYMCGAVMLTAGLFLFAMNFYNYRRKDAIRHAREKGAELAERNVQNELLNGDTRTNEQMQEGDEQSHGMDCGTLE</sequence>
<keyword evidence="2" id="KW-0472">Membrane</keyword>
<accession>A0A8J4U9B5</accession>
<name>A0A8J4U9B5_CLAMG</name>
<dbReference type="AlphaFoldDB" id="A0A8J4U9B5"/>
<proteinExistence type="predicted"/>
<feature type="non-terminal residue" evidence="3">
    <location>
        <position position="1"/>
    </location>
</feature>
<feature type="compositionally biased region" description="Polar residues" evidence="1">
    <location>
        <begin position="55"/>
        <end position="71"/>
    </location>
</feature>
<reference evidence="3" key="1">
    <citation type="submission" date="2020-07" db="EMBL/GenBank/DDBJ databases">
        <title>Clarias magur genome sequencing, assembly and annotation.</title>
        <authorList>
            <person name="Kushwaha B."/>
            <person name="Kumar R."/>
            <person name="Das P."/>
            <person name="Joshi C.G."/>
            <person name="Kumar D."/>
            <person name="Nagpure N.S."/>
            <person name="Pandey M."/>
            <person name="Agarwal S."/>
            <person name="Srivastava S."/>
            <person name="Singh M."/>
            <person name="Sahoo L."/>
            <person name="Jayasankar P."/>
            <person name="Meher P.K."/>
            <person name="Koringa P.G."/>
            <person name="Iquebal M.A."/>
            <person name="Das S.P."/>
            <person name="Bit A."/>
            <person name="Patnaik S."/>
            <person name="Patel N."/>
            <person name="Shah T.M."/>
            <person name="Hinsu A."/>
            <person name="Jena J.K."/>
        </authorList>
    </citation>
    <scope>NUCLEOTIDE SEQUENCE</scope>
    <source>
        <strain evidence="3">CIFAMagur01</strain>
        <tissue evidence="3">Testis</tissue>
    </source>
</reference>
<evidence type="ECO:0000313" key="4">
    <source>
        <dbReference type="Proteomes" id="UP000727407"/>
    </source>
</evidence>